<evidence type="ECO:0000313" key="2">
    <source>
        <dbReference type="Proteomes" id="UP000628775"/>
    </source>
</evidence>
<dbReference type="Proteomes" id="UP000628775">
    <property type="component" value="Unassembled WGS sequence"/>
</dbReference>
<protein>
    <recommendedName>
        <fullName evidence="3">FbpB family small basic protein</fullName>
    </recommendedName>
</protein>
<comment type="caution">
    <text evidence="1">The sequence shown here is derived from an EMBL/GenBank/DDBJ whole genome shotgun (WGS) entry which is preliminary data.</text>
</comment>
<reference evidence="1" key="2">
    <citation type="submission" date="2020-09" db="EMBL/GenBank/DDBJ databases">
        <authorList>
            <person name="Sun Q."/>
            <person name="Zhou Y."/>
        </authorList>
    </citation>
    <scope>NUCLEOTIDE SEQUENCE</scope>
    <source>
        <strain evidence="1">CGMCC 1.15371</strain>
    </source>
</reference>
<gene>
    <name evidence="1" type="ORF">GCM10011391_33870</name>
</gene>
<dbReference type="Pfam" id="PF13040">
    <property type="entry name" value="Fur_reg_FbpB"/>
    <property type="match status" value="1"/>
</dbReference>
<sequence>MRKRLGFQELISKNKSEILKDNNALQKIEDKIEKKHSPK</sequence>
<name>A0A8J2YM86_9BACL</name>
<proteinExistence type="predicted"/>
<reference evidence="1" key="1">
    <citation type="journal article" date="2014" name="Int. J. Syst. Evol. Microbiol.">
        <title>Complete genome sequence of Corynebacterium casei LMG S-19264T (=DSM 44701T), isolated from a smear-ripened cheese.</title>
        <authorList>
            <consortium name="US DOE Joint Genome Institute (JGI-PGF)"/>
            <person name="Walter F."/>
            <person name="Albersmeier A."/>
            <person name="Kalinowski J."/>
            <person name="Ruckert C."/>
        </authorList>
    </citation>
    <scope>NUCLEOTIDE SEQUENCE</scope>
    <source>
        <strain evidence="1">CGMCC 1.15371</strain>
    </source>
</reference>
<keyword evidence="2" id="KW-1185">Reference proteome</keyword>
<evidence type="ECO:0008006" key="3">
    <source>
        <dbReference type="Google" id="ProtNLM"/>
    </source>
</evidence>
<organism evidence="1 2">
    <name type="scientific">Pullulanibacillus camelliae</name>
    <dbReference type="NCBI Taxonomy" id="1707096"/>
    <lineage>
        <taxon>Bacteria</taxon>
        <taxon>Bacillati</taxon>
        <taxon>Bacillota</taxon>
        <taxon>Bacilli</taxon>
        <taxon>Bacillales</taxon>
        <taxon>Sporolactobacillaceae</taxon>
        <taxon>Pullulanibacillus</taxon>
    </lineage>
</organism>
<evidence type="ECO:0000313" key="1">
    <source>
        <dbReference type="EMBL" id="GGE52264.1"/>
    </source>
</evidence>
<dbReference type="EMBL" id="BMIR01000021">
    <property type="protein sequence ID" value="GGE52264.1"/>
    <property type="molecule type" value="Genomic_DNA"/>
</dbReference>
<dbReference type="RefSeq" id="WP_188697184.1">
    <property type="nucleotide sequence ID" value="NZ_BMIR01000021.1"/>
</dbReference>
<dbReference type="AlphaFoldDB" id="A0A8J2YM86"/>
<dbReference type="InterPro" id="IPR025004">
    <property type="entry name" value="SenN/SenS"/>
</dbReference>
<accession>A0A8J2YM86</accession>